<dbReference type="AlphaFoldDB" id="A0A9Y1BQF3"/>
<protein>
    <recommendedName>
        <fullName evidence="2">Hydantoinase A/oxoprolinase domain-containing protein</fullName>
    </recommendedName>
</protein>
<evidence type="ECO:0000313" key="1">
    <source>
        <dbReference type="EMBL" id="UJG43056.1"/>
    </source>
</evidence>
<accession>A0A9Y1BQF3</accession>
<dbReference type="EMBL" id="CP084167">
    <property type="protein sequence ID" value="UJG43056.1"/>
    <property type="molecule type" value="Genomic_DNA"/>
</dbReference>
<sequence length="346" mass="39381">MNTTNSAFFTSKKAIAVLDIGITTQKICVIDPSQPDSPLSYQRILFSLYDKRDEFETFIKSLLRSYSDFGIRDFIVTTTAEQVFDSDQEAVEFIGKIVNKYVQNVSYYSLDNSFLSPSEAVKTPSKVVSAGWKALAEAAFDFVKEDFLAIEFSTRTFSLTPIKEGKYASNSKNNYDRMLNDELLFIGTLETNLANIENPFVFDDKQFYLPSFPHAKTTDLFFISNDLHTSQTDSNLTLDQIKENAYRNVSRMFCISDYKNNMEFLQKITSALIQKILAIIKNSIIQKLKAYELDKIVLFGIGADLLFDYLSQDEEFTNIKIGKGSDFISVEFSPAFAIGYLYTKKL</sequence>
<dbReference type="Gene3D" id="3.30.420.190">
    <property type="entry name" value="conserved archaeal protein q6m145"/>
    <property type="match status" value="1"/>
</dbReference>
<evidence type="ECO:0008006" key="2">
    <source>
        <dbReference type="Google" id="ProtNLM"/>
    </source>
</evidence>
<reference evidence="1" key="1">
    <citation type="journal article" date="2022" name="Nat. Microbiol.">
        <title>Unique mobile elements and scalable gene flow at the prokaryote-eukaryote boundary revealed by circularized Asgard archaea genomes.</title>
        <authorList>
            <person name="Wu F."/>
            <person name="Speth D.R."/>
            <person name="Philosof A."/>
            <person name="Cremiere A."/>
            <person name="Narayanan A."/>
            <person name="Barco R.A."/>
            <person name="Connon S.A."/>
            <person name="Amend J.P."/>
            <person name="Antoshechkin I.A."/>
            <person name="Orphan V.J."/>
        </authorList>
    </citation>
    <scope>NUCLEOTIDE SEQUENCE</scope>
    <source>
        <strain evidence="1">PR6</strain>
    </source>
</reference>
<dbReference type="Proteomes" id="UP001200513">
    <property type="component" value="Chromosome"/>
</dbReference>
<gene>
    <name evidence="1" type="ORF">K9W46_11860</name>
</gene>
<dbReference type="Gene3D" id="3.30.420.40">
    <property type="match status" value="1"/>
</dbReference>
<organism evidence="1">
    <name type="scientific">Candidatus Heimdallarchaeum endolithica</name>
    <dbReference type="NCBI Taxonomy" id="2876572"/>
    <lineage>
        <taxon>Archaea</taxon>
        <taxon>Promethearchaeati</taxon>
        <taxon>Candidatus Heimdallarchaeota</taxon>
        <taxon>Candidatus Heimdallarchaeia (ex Rinke et al. 2021) (nom. nud.)</taxon>
        <taxon>Candidatus Heimdallarchaeales</taxon>
        <taxon>Candidatus Heimdallarchaeaceae</taxon>
        <taxon>Candidatus Heimdallarchaeum</taxon>
    </lineage>
</organism>
<proteinExistence type="predicted"/>
<name>A0A9Y1BQF3_9ARCH</name>